<evidence type="ECO:0000313" key="2">
    <source>
        <dbReference type="Proteomes" id="UP001159363"/>
    </source>
</evidence>
<protein>
    <submittedName>
        <fullName evidence="1">Uncharacterized protein</fullName>
    </submittedName>
</protein>
<evidence type="ECO:0000313" key="1">
    <source>
        <dbReference type="EMBL" id="KAJ8871345.1"/>
    </source>
</evidence>
<organism evidence="1 2">
    <name type="scientific">Dryococelus australis</name>
    <dbReference type="NCBI Taxonomy" id="614101"/>
    <lineage>
        <taxon>Eukaryota</taxon>
        <taxon>Metazoa</taxon>
        <taxon>Ecdysozoa</taxon>
        <taxon>Arthropoda</taxon>
        <taxon>Hexapoda</taxon>
        <taxon>Insecta</taxon>
        <taxon>Pterygota</taxon>
        <taxon>Neoptera</taxon>
        <taxon>Polyneoptera</taxon>
        <taxon>Phasmatodea</taxon>
        <taxon>Verophasmatodea</taxon>
        <taxon>Anareolatae</taxon>
        <taxon>Phasmatidae</taxon>
        <taxon>Eurycanthinae</taxon>
        <taxon>Dryococelus</taxon>
    </lineage>
</organism>
<name>A0ABQ9GH61_9NEOP</name>
<comment type="caution">
    <text evidence="1">The sequence shown here is derived from an EMBL/GenBank/DDBJ whole genome shotgun (WGS) entry which is preliminary data.</text>
</comment>
<sequence length="107" mass="12166">MDTLKPGSSILLNVFIYNWEENVHKKSQNEICSAVYHCLSNHDIPQNINVLCLASDGCGGQMKNKFMMDILGKWLLDKGHTNIKHIEYFFPIVGHSFVPSDRVFGLI</sequence>
<gene>
    <name evidence="1" type="ORF">PR048_027662</name>
</gene>
<dbReference type="Proteomes" id="UP001159363">
    <property type="component" value="Chromosome 11"/>
</dbReference>
<accession>A0ABQ9GH61</accession>
<proteinExistence type="predicted"/>
<dbReference type="PANTHER" id="PTHR34415:SF1">
    <property type="entry name" value="INTEGRASE CATALYTIC DOMAIN-CONTAINING PROTEIN"/>
    <property type="match status" value="1"/>
</dbReference>
<keyword evidence="2" id="KW-1185">Reference proteome</keyword>
<dbReference type="PANTHER" id="PTHR34415">
    <property type="entry name" value="INTEGRASE CATALYTIC DOMAIN-CONTAINING PROTEIN"/>
    <property type="match status" value="1"/>
</dbReference>
<dbReference type="EMBL" id="JARBHB010000012">
    <property type="protein sequence ID" value="KAJ8871345.1"/>
    <property type="molecule type" value="Genomic_DNA"/>
</dbReference>
<reference evidence="1 2" key="1">
    <citation type="submission" date="2023-02" db="EMBL/GenBank/DDBJ databases">
        <title>LHISI_Scaffold_Assembly.</title>
        <authorList>
            <person name="Stuart O.P."/>
            <person name="Cleave R."/>
            <person name="Magrath M.J.L."/>
            <person name="Mikheyev A.S."/>
        </authorList>
    </citation>
    <scope>NUCLEOTIDE SEQUENCE [LARGE SCALE GENOMIC DNA]</scope>
    <source>
        <strain evidence="1">Daus_M_001</strain>
        <tissue evidence="1">Leg muscle</tissue>
    </source>
</reference>